<evidence type="ECO:0000256" key="3">
    <source>
        <dbReference type="SAM" id="SignalP"/>
    </source>
</evidence>
<organism evidence="6 7">
    <name type="scientific">Dendryphion nanum</name>
    <dbReference type="NCBI Taxonomy" id="256645"/>
    <lineage>
        <taxon>Eukaryota</taxon>
        <taxon>Fungi</taxon>
        <taxon>Dikarya</taxon>
        <taxon>Ascomycota</taxon>
        <taxon>Pezizomycotina</taxon>
        <taxon>Dothideomycetes</taxon>
        <taxon>Pleosporomycetidae</taxon>
        <taxon>Pleosporales</taxon>
        <taxon>Torulaceae</taxon>
        <taxon>Dendryphion</taxon>
    </lineage>
</organism>
<dbReference type="Pfam" id="PF00264">
    <property type="entry name" value="Tyrosinase"/>
    <property type="match status" value="1"/>
</dbReference>
<dbReference type="InterPro" id="IPR008922">
    <property type="entry name" value="Di-copper_centre_dom_sf"/>
</dbReference>
<name>A0A9P9DR32_9PLEO</name>
<evidence type="ECO:0000313" key="7">
    <source>
        <dbReference type="Proteomes" id="UP000700596"/>
    </source>
</evidence>
<dbReference type="Gene3D" id="1.10.1280.10">
    <property type="entry name" value="Di-copper center containing domain from catechol oxidase"/>
    <property type="match status" value="1"/>
</dbReference>
<dbReference type="EMBL" id="JAGMWT010000008">
    <property type="protein sequence ID" value="KAH7123532.1"/>
    <property type="molecule type" value="Genomic_DNA"/>
</dbReference>
<dbReference type="InterPro" id="IPR050316">
    <property type="entry name" value="Tyrosinase/Hemocyanin"/>
</dbReference>
<dbReference type="AlphaFoldDB" id="A0A9P9DR32"/>
<keyword evidence="7" id="KW-1185">Reference proteome</keyword>
<dbReference type="GO" id="GO:0016491">
    <property type="term" value="F:oxidoreductase activity"/>
    <property type="evidence" value="ECO:0007669"/>
    <property type="project" value="UniProtKB-KW"/>
</dbReference>
<dbReference type="GO" id="GO:0046872">
    <property type="term" value="F:metal ion binding"/>
    <property type="evidence" value="ECO:0007669"/>
    <property type="project" value="UniProtKB-KW"/>
</dbReference>
<dbReference type="PROSITE" id="PS00498">
    <property type="entry name" value="TYROSINASE_2"/>
    <property type="match status" value="1"/>
</dbReference>
<keyword evidence="3" id="KW-0732">Signal</keyword>
<evidence type="ECO:0000256" key="1">
    <source>
        <dbReference type="ARBA" id="ARBA00022723"/>
    </source>
</evidence>
<evidence type="ECO:0000259" key="4">
    <source>
        <dbReference type="PROSITE" id="PS00497"/>
    </source>
</evidence>
<evidence type="ECO:0000256" key="2">
    <source>
        <dbReference type="ARBA" id="ARBA00023002"/>
    </source>
</evidence>
<dbReference type="Proteomes" id="UP000700596">
    <property type="component" value="Unassembled WGS sequence"/>
</dbReference>
<dbReference type="SUPFAM" id="SSF48056">
    <property type="entry name" value="Di-copper centre-containing domain"/>
    <property type="match status" value="1"/>
</dbReference>
<dbReference type="OrthoDB" id="6132182at2759"/>
<keyword evidence="1" id="KW-0479">Metal-binding</keyword>
<keyword evidence="2" id="KW-0560">Oxidoreductase</keyword>
<sequence length="420" mass="46472">MRGALQAAWLLPLAMGSAIPSQESQQFEKRSFDLVDNILAGFGSIKQDLMAGGAAINQQFYQAIQQPAQYKKCNPTNIQVRQEWSSFSSTEKKAYISAVQCLSKLPPKTSKEVCPGCRNRYDDFVATHIQQTFNIHVTGNFLTWHRYFTWAYEQTLRNECGYKGNQPYYSYSRWYKDPTKSPLLDGSDTSISGQGVKGCTNQTFTGIPLNDDARIKIPHGAGGGCVTTGPFKDWQVNVGPLFPASTCTPLNPNQDFLAPGYGLGYNPRCLTRDISGFTGEGWLKDDDVVALLKEPTYQKFWETMQGGPPPNNFANNFMGVHTAGHFIIGGDPGGDFTASPGDPFFFFHHASIDRIYWTWQNLKPSERTKALYGPTSMFDINSTPATLQDTLNMGAAFPGDITIEDASNTMGGAPFCYTYV</sequence>
<feature type="signal peptide" evidence="3">
    <location>
        <begin position="1"/>
        <end position="16"/>
    </location>
</feature>
<evidence type="ECO:0000259" key="5">
    <source>
        <dbReference type="PROSITE" id="PS00498"/>
    </source>
</evidence>
<dbReference type="PROSITE" id="PS00497">
    <property type="entry name" value="TYROSINASE_1"/>
    <property type="match status" value="1"/>
</dbReference>
<proteinExistence type="predicted"/>
<feature type="domain" description="Tyrosinase copper-binding" evidence="4">
    <location>
        <begin position="136"/>
        <end position="153"/>
    </location>
</feature>
<feature type="chain" id="PRO_5040208641" description="Tyrosinase copper-binding domain-containing protein" evidence="3">
    <location>
        <begin position="17"/>
        <end position="420"/>
    </location>
</feature>
<gene>
    <name evidence="6" type="ORF">B0J11DRAFT_314061</name>
</gene>
<comment type="caution">
    <text evidence="6">The sequence shown here is derived from an EMBL/GenBank/DDBJ whole genome shotgun (WGS) entry which is preliminary data.</text>
</comment>
<dbReference type="PANTHER" id="PTHR11474">
    <property type="entry name" value="TYROSINASE FAMILY MEMBER"/>
    <property type="match status" value="1"/>
</dbReference>
<dbReference type="PRINTS" id="PR00092">
    <property type="entry name" value="TYROSINASE"/>
</dbReference>
<evidence type="ECO:0000313" key="6">
    <source>
        <dbReference type="EMBL" id="KAH7123532.1"/>
    </source>
</evidence>
<feature type="domain" description="Tyrosinase copper-binding" evidence="5">
    <location>
        <begin position="342"/>
        <end position="353"/>
    </location>
</feature>
<dbReference type="PANTHER" id="PTHR11474:SF125">
    <property type="entry name" value="N-ACETYL-6-HYDROXYTRYPTOPHAN OXIDASE IVOB-RELATED"/>
    <property type="match status" value="1"/>
</dbReference>
<protein>
    <recommendedName>
        <fullName evidence="4 5">Tyrosinase copper-binding domain-containing protein</fullName>
    </recommendedName>
</protein>
<reference evidence="6" key="1">
    <citation type="journal article" date="2021" name="Nat. Commun.">
        <title>Genetic determinants of endophytism in the Arabidopsis root mycobiome.</title>
        <authorList>
            <person name="Mesny F."/>
            <person name="Miyauchi S."/>
            <person name="Thiergart T."/>
            <person name="Pickel B."/>
            <person name="Atanasova L."/>
            <person name="Karlsson M."/>
            <person name="Huettel B."/>
            <person name="Barry K.W."/>
            <person name="Haridas S."/>
            <person name="Chen C."/>
            <person name="Bauer D."/>
            <person name="Andreopoulos W."/>
            <person name="Pangilinan J."/>
            <person name="LaButti K."/>
            <person name="Riley R."/>
            <person name="Lipzen A."/>
            <person name="Clum A."/>
            <person name="Drula E."/>
            <person name="Henrissat B."/>
            <person name="Kohler A."/>
            <person name="Grigoriev I.V."/>
            <person name="Martin F.M."/>
            <person name="Hacquard S."/>
        </authorList>
    </citation>
    <scope>NUCLEOTIDE SEQUENCE</scope>
    <source>
        <strain evidence="6">MPI-CAGE-CH-0243</strain>
    </source>
</reference>
<dbReference type="InterPro" id="IPR002227">
    <property type="entry name" value="Tyrosinase_Cu-bd"/>
</dbReference>
<accession>A0A9P9DR32</accession>